<evidence type="ECO:0000313" key="3">
    <source>
        <dbReference type="Proteomes" id="UP000326702"/>
    </source>
</evidence>
<dbReference type="Gene3D" id="3.30.2310.20">
    <property type="entry name" value="RelE-like"/>
    <property type="match status" value="1"/>
</dbReference>
<evidence type="ECO:0008006" key="4">
    <source>
        <dbReference type="Google" id="ProtNLM"/>
    </source>
</evidence>
<keyword evidence="3" id="KW-1185">Reference proteome</keyword>
<dbReference type="EMBL" id="CP045529">
    <property type="protein sequence ID" value="QFU98530.1"/>
    <property type="molecule type" value="Genomic_DNA"/>
</dbReference>
<evidence type="ECO:0000313" key="2">
    <source>
        <dbReference type="EMBL" id="QFU98530.1"/>
    </source>
</evidence>
<reference evidence="2 3" key="1">
    <citation type="submission" date="2019-10" db="EMBL/GenBank/DDBJ databases">
        <title>Genome sequence of Luteimicrobium xylanilyticum HY-24.</title>
        <authorList>
            <person name="Kim D.Y."/>
            <person name="Park H.-Y."/>
        </authorList>
    </citation>
    <scope>NUCLEOTIDE SEQUENCE [LARGE SCALE GENOMIC DNA]</scope>
    <source>
        <strain evidence="2 3">HY-24</strain>
    </source>
</reference>
<gene>
    <name evidence="2" type="ORF">KDY119_02046</name>
</gene>
<protein>
    <recommendedName>
        <fullName evidence="4">Toxin RelG</fullName>
    </recommendedName>
</protein>
<keyword evidence="1" id="KW-1277">Toxin-antitoxin system</keyword>
<accession>A0A5P9QBM7</accession>
<proteinExistence type="predicted"/>
<dbReference type="RefSeq" id="WP_036949908.1">
    <property type="nucleotide sequence ID" value="NZ_BAABIH010000017.1"/>
</dbReference>
<dbReference type="InterPro" id="IPR035093">
    <property type="entry name" value="RelE/ParE_toxin_dom_sf"/>
</dbReference>
<dbReference type="Pfam" id="PF05016">
    <property type="entry name" value="ParE_toxin"/>
    <property type="match status" value="1"/>
</dbReference>
<dbReference type="InterPro" id="IPR007712">
    <property type="entry name" value="RelE/ParE_toxin"/>
</dbReference>
<name>A0A5P9QBM7_9MICO</name>
<dbReference type="AlphaFoldDB" id="A0A5P9QBM7"/>
<dbReference type="Proteomes" id="UP000326702">
    <property type="component" value="Chromosome"/>
</dbReference>
<organism evidence="2 3">
    <name type="scientific">Luteimicrobium xylanilyticum</name>
    <dbReference type="NCBI Taxonomy" id="1133546"/>
    <lineage>
        <taxon>Bacteria</taxon>
        <taxon>Bacillati</taxon>
        <taxon>Actinomycetota</taxon>
        <taxon>Actinomycetes</taxon>
        <taxon>Micrococcales</taxon>
        <taxon>Luteimicrobium</taxon>
    </lineage>
</organism>
<dbReference type="SUPFAM" id="SSF143011">
    <property type="entry name" value="RelE-like"/>
    <property type="match status" value="1"/>
</dbReference>
<evidence type="ECO:0000256" key="1">
    <source>
        <dbReference type="ARBA" id="ARBA00022649"/>
    </source>
</evidence>
<sequence length="123" mass="13842">MSEAKVVLLPEARDDLEDLDGAAQKIVLKGLLKLRSEPAQRGAPLGSRRTGNLTGLRKLVVGNRDYRIVYDVQDDGTIVVVWVIGRRADDEVYRLAVARLETYTGDRRKRAILRQILDTAWGR</sequence>
<dbReference type="KEGG" id="lxl:KDY119_02046"/>
<dbReference type="OrthoDB" id="3692655at2"/>